<evidence type="ECO:0000259" key="3">
    <source>
        <dbReference type="Pfam" id="PF03703"/>
    </source>
</evidence>
<organism evidence="4 5">
    <name type="scientific">Psychromicrobium lacuslunae</name>
    <dbReference type="NCBI Taxonomy" id="1618207"/>
    <lineage>
        <taxon>Bacteria</taxon>
        <taxon>Bacillati</taxon>
        <taxon>Actinomycetota</taxon>
        <taxon>Actinomycetes</taxon>
        <taxon>Micrococcales</taxon>
        <taxon>Micrococcaceae</taxon>
        <taxon>Psychromicrobium</taxon>
    </lineage>
</organism>
<evidence type="ECO:0000256" key="2">
    <source>
        <dbReference type="SAM" id="Phobius"/>
    </source>
</evidence>
<keyword evidence="2" id="KW-1133">Transmembrane helix</keyword>
<dbReference type="HOGENOM" id="CLU_024617_4_2_11"/>
<proteinExistence type="predicted"/>
<dbReference type="STRING" id="1618207.UM93_14220"/>
<evidence type="ECO:0000256" key="1">
    <source>
        <dbReference type="SAM" id="MobiDB-lite"/>
    </source>
</evidence>
<feature type="domain" description="YdbS-like PH" evidence="3">
    <location>
        <begin position="391"/>
        <end position="465"/>
    </location>
</feature>
<dbReference type="InterPro" id="IPR005182">
    <property type="entry name" value="YdbS-like_PH"/>
</dbReference>
<reference evidence="4 5" key="1">
    <citation type="journal article" date="2015" name="Genome Announc.">
        <title>Complete Genome Sequencing of Protease-Producing Novel Arthrobacter sp. Strain IHBB 11108 Using PacBio Single-Molecule Real-Time Sequencing Technology.</title>
        <authorList>
            <person name="Kiran S."/>
            <person name="Swarnkar M.K."/>
            <person name="Pal M."/>
            <person name="Thakur R."/>
            <person name="Tewari R."/>
            <person name="Singh A.K."/>
            <person name="Gulati A."/>
        </authorList>
    </citation>
    <scope>NUCLEOTIDE SEQUENCE [LARGE SCALE GENOMIC DNA]</scope>
    <source>
        <strain evidence="4 5">IHBB 11108</strain>
    </source>
</reference>
<dbReference type="PANTHER" id="PTHR34473">
    <property type="entry name" value="UPF0699 TRANSMEMBRANE PROTEIN YDBS"/>
    <property type="match status" value="1"/>
</dbReference>
<dbReference type="AlphaFoldDB" id="A0A0D4C1R9"/>
<keyword evidence="5" id="KW-1185">Reference proteome</keyword>
<accession>A0A0D4C1R9</accession>
<dbReference type="InterPro" id="IPR014529">
    <property type="entry name" value="UCP026631"/>
</dbReference>
<dbReference type="Proteomes" id="UP000061839">
    <property type="component" value="Chromosome"/>
</dbReference>
<evidence type="ECO:0000313" key="5">
    <source>
        <dbReference type="Proteomes" id="UP000061839"/>
    </source>
</evidence>
<keyword evidence="2" id="KW-0472">Membrane</keyword>
<dbReference type="KEGG" id="ari:UM93_14220"/>
<dbReference type="PIRSF" id="PIRSF026631">
    <property type="entry name" value="UCP026631"/>
    <property type="match status" value="1"/>
</dbReference>
<dbReference type="EMBL" id="CP011005">
    <property type="protein sequence ID" value="AJT42360.1"/>
    <property type="molecule type" value="Genomic_DNA"/>
</dbReference>
<protein>
    <submittedName>
        <fullName evidence="4">Membrane protein</fullName>
    </submittedName>
</protein>
<evidence type="ECO:0000313" key="4">
    <source>
        <dbReference type="EMBL" id="AJT42360.1"/>
    </source>
</evidence>
<feature type="transmembrane region" description="Helical" evidence="2">
    <location>
        <begin position="213"/>
        <end position="235"/>
    </location>
</feature>
<feature type="domain" description="YdbS-like PH" evidence="3">
    <location>
        <begin position="101"/>
        <end position="180"/>
    </location>
</feature>
<feature type="domain" description="YdbS-like PH" evidence="3">
    <location>
        <begin position="268"/>
        <end position="343"/>
    </location>
</feature>
<dbReference type="Pfam" id="PF03703">
    <property type="entry name" value="bPH_2"/>
    <property type="match status" value="3"/>
</dbReference>
<dbReference type="PATRIC" id="fig|1618207.4.peg.2889"/>
<feature type="transmembrane region" description="Helical" evidence="2">
    <location>
        <begin position="41"/>
        <end position="59"/>
    </location>
</feature>
<name>A0A0D4C1R9_9MICC</name>
<dbReference type="PANTHER" id="PTHR34473:SF2">
    <property type="entry name" value="UPF0699 TRANSMEMBRANE PROTEIN YDBT"/>
    <property type="match status" value="1"/>
</dbReference>
<feature type="transmembrane region" description="Helical" evidence="2">
    <location>
        <begin position="79"/>
        <end position="104"/>
    </location>
</feature>
<feature type="transmembrane region" description="Helical" evidence="2">
    <location>
        <begin position="241"/>
        <end position="260"/>
    </location>
</feature>
<sequence>MRRSWPGCELTMSASNGSAEPVFHTDASDVWHRVHPASPAIRGWLAVVAVMVIFGRNFIEQLVQSTASGKRSDTGGLPVWVVLLVILGAILIFGVAFVLSWFFTRYQVTDDHVRINSGFIFRQQRQARIDRVQAIDVVQPLLARIFNLAELKFEVADAGKSAMKLSFLKLDEAKRLRAAILARAAGVTIDPEHPSRVEEAPEQEVLRLSPGRIIGATVFSALSVSLLIVCVVLVILVLRGWWAALIGFLPALLGLFAGYWGAFSKDFNFRVAVSPDGVRLHYGLLETRSQTIPPGRVQAVSISQGLIWRIFGWYRIHLNVAGYGNEAHENRSTLLPVGTAQQVLSVLSLVFPDPGVANPQQVFAAGLSGKGEAEGFNHSPSRAAWLGPFVWRRNAYRATETALLCRHGVLTRRLQVVPHERTQSLQLKQGLLQRWLRLADFELHSTPGPIKPLVRHLDLEAAKALFTEQAERAAKARRIAKPEHWMSAAKSAAAETEQEAPDGSIG</sequence>
<feature type="region of interest" description="Disordered" evidence="1">
    <location>
        <begin position="477"/>
        <end position="506"/>
    </location>
</feature>
<keyword evidence="2" id="KW-0812">Transmembrane</keyword>
<gene>
    <name evidence="4" type="ORF">UM93_14220</name>
</gene>